<feature type="transmembrane region" description="Helical" evidence="1">
    <location>
        <begin position="51"/>
        <end position="69"/>
    </location>
</feature>
<evidence type="ECO:0000259" key="2">
    <source>
        <dbReference type="SMART" id="SM00460"/>
    </source>
</evidence>
<keyword evidence="1" id="KW-0812">Transmembrane</keyword>
<reference evidence="3 4" key="1">
    <citation type="submission" date="2023-07" db="EMBL/GenBank/DDBJ databases">
        <title>Functional and genomic diversity of the sorghum phyllosphere microbiome.</title>
        <authorList>
            <person name="Shade A."/>
        </authorList>
    </citation>
    <scope>NUCLEOTIDE SEQUENCE [LARGE SCALE GENOMIC DNA]</scope>
    <source>
        <strain evidence="3 4">SORGH_AS_0887</strain>
    </source>
</reference>
<dbReference type="RefSeq" id="WP_307005232.1">
    <property type="nucleotide sequence ID" value="NZ_JAUTBK010000002.1"/>
</dbReference>
<sequence length="665" mass="77511">MIASLYFLLIPLLGCIWIAQWTYMPLTLNVVWGGILFLIGWRHRQKHFTAVHKIILIFFVLFSLILIYLNFKSFLGIDAGVGLLTTCLFAKSLESKNTRDFLIIFNFGLFVSASLFLHSQSFLMLCMVLICLVFCFIGLYRIQTRNFKSEKTDQISLQHDIRHVLKLLMVAIPFFITLFIFFPRLPPLWHVPISANHAITGMSDQMSPGDIAQLSQSSALAFRVTGDLSQLPQPDHMYWRAMILDNYDGRVWTRSSHNQRPVDYHVPEIAGVKYQYLPATKDQPWIMSLESSISDDTAYQTYIDGSIKRKHLVQNNQPVTLYWLRSQKSIVDTNKQDLQQSLQINTGQEPKTQALAQQILKQSDADPARYVKNVLDWYRQQDFIYTLSPEQLNGNRTDQFLFQTRNGFCEHYASSFVLLMRYAGIPARVVIGYQGGQLAPDAQSLEVRQLDAHAWAEVLIDDSWHRIDPTAAIAPARLEHGMQYYLQEDRRIWGSEQHLFWKQQNFHLIQSFRVWSDYLQYQWQSKVIGYNVDQQKSFFSKLGIRSVYSAIVIMLLSICGLVIVYGIYVAYKRRGQSSFIEYQISRFQRKMSPSMKKQKSETFKVWMLRLSAHANNKQPFTDVTKLYEKIHFLEQYSEKDFIKFKQLLKDCSFELNSVENTCHHK</sequence>
<gene>
    <name evidence="3" type="ORF">QE380_003497</name>
</gene>
<feature type="domain" description="Transglutaminase-like" evidence="2">
    <location>
        <begin position="401"/>
        <end position="471"/>
    </location>
</feature>
<feature type="transmembrane region" description="Helical" evidence="1">
    <location>
        <begin position="100"/>
        <end position="116"/>
    </location>
</feature>
<keyword evidence="4" id="KW-1185">Reference proteome</keyword>
<protein>
    <submittedName>
        <fullName evidence="3">Transglutaminase-like putative cysteine protease</fullName>
        <ecNumber evidence="3">2.3.2.13</ecNumber>
    </submittedName>
</protein>
<feature type="transmembrane region" description="Helical" evidence="1">
    <location>
        <begin position="122"/>
        <end position="142"/>
    </location>
</feature>
<name>A0ABU0V188_ACIBI</name>
<keyword evidence="1" id="KW-1133">Transmembrane helix</keyword>
<dbReference type="InterPro" id="IPR021878">
    <property type="entry name" value="TgpA_N"/>
</dbReference>
<dbReference type="EC" id="2.3.2.13" evidence="3"/>
<accession>A0ABU0V188</accession>
<comment type="caution">
    <text evidence="3">The sequence shown here is derived from an EMBL/GenBank/DDBJ whole genome shotgun (WGS) entry which is preliminary data.</text>
</comment>
<dbReference type="InterPro" id="IPR038765">
    <property type="entry name" value="Papain-like_cys_pep_sf"/>
</dbReference>
<dbReference type="SUPFAM" id="SSF54001">
    <property type="entry name" value="Cysteine proteinases"/>
    <property type="match status" value="1"/>
</dbReference>
<dbReference type="PANTHER" id="PTHR42736">
    <property type="entry name" value="PROTEIN-GLUTAMINE GAMMA-GLUTAMYLTRANSFERASE"/>
    <property type="match status" value="1"/>
</dbReference>
<keyword evidence="3" id="KW-0808">Transferase</keyword>
<dbReference type="PANTHER" id="PTHR42736:SF1">
    <property type="entry name" value="PROTEIN-GLUTAMINE GAMMA-GLUTAMYLTRANSFERASE"/>
    <property type="match status" value="1"/>
</dbReference>
<keyword evidence="1" id="KW-0472">Membrane</keyword>
<evidence type="ECO:0000256" key="1">
    <source>
        <dbReference type="SAM" id="Phobius"/>
    </source>
</evidence>
<dbReference type="Pfam" id="PF11992">
    <property type="entry name" value="TgpA_N"/>
    <property type="match status" value="1"/>
</dbReference>
<keyword evidence="3" id="KW-0012">Acyltransferase</keyword>
<organism evidence="3 4">
    <name type="scientific">Acinetobacter baylyi</name>
    <dbReference type="NCBI Taxonomy" id="202950"/>
    <lineage>
        <taxon>Bacteria</taxon>
        <taxon>Pseudomonadati</taxon>
        <taxon>Pseudomonadota</taxon>
        <taxon>Gammaproteobacteria</taxon>
        <taxon>Moraxellales</taxon>
        <taxon>Moraxellaceae</taxon>
        <taxon>Acinetobacter</taxon>
    </lineage>
</organism>
<dbReference type="InterPro" id="IPR002931">
    <property type="entry name" value="Transglutaminase-like"/>
</dbReference>
<dbReference type="Gene3D" id="3.10.620.30">
    <property type="match status" value="1"/>
</dbReference>
<dbReference type="SMART" id="SM00460">
    <property type="entry name" value="TGc"/>
    <property type="match status" value="1"/>
</dbReference>
<dbReference type="Pfam" id="PF01841">
    <property type="entry name" value="Transglut_core"/>
    <property type="match status" value="1"/>
</dbReference>
<dbReference type="InterPro" id="IPR052901">
    <property type="entry name" value="Bact_TGase-like"/>
</dbReference>
<dbReference type="Proteomes" id="UP001233360">
    <property type="component" value="Unassembled WGS sequence"/>
</dbReference>
<feature type="transmembrane region" description="Helical" evidence="1">
    <location>
        <begin position="163"/>
        <end position="182"/>
    </location>
</feature>
<feature type="transmembrane region" description="Helical" evidence="1">
    <location>
        <begin position="75"/>
        <end position="93"/>
    </location>
</feature>
<dbReference type="EMBL" id="JAUTBK010000002">
    <property type="protein sequence ID" value="MDQ1210574.1"/>
    <property type="molecule type" value="Genomic_DNA"/>
</dbReference>
<evidence type="ECO:0000313" key="3">
    <source>
        <dbReference type="EMBL" id="MDQ1210574.1"/>
    </source>
</evidence>
<proteinExistence type="predicted"/>
<feature type="transmembrane region" description="Helical" evidence="1">
    <location>
        <begin position="547"/>
        <end position="571"/>
    </location>
</feature>
<feature type="transmembrane region" description="Helical" evidence="1">
    <location>
        <begin position="6"/>
        <end position="39"/>
    </location>
</feature>
<evidence type="ECO:0000313" key="4">
    <source>
        <dbReference type="Proteomes" id="UP001233360"/>
    </source>
</evidence>
<dbReference type="GO" id="GO:0003810">
    <property type="term" value="F:protein-glutamine gamma-glutamyltransferase activity"/>
    <property type="evidence" value="ECO:0007669"/>
    <property type="project" value="UniProtKB-EC"/>
</dbReference>